<protein>
    <submittedName>
        <fullName evidence="1">Uncharacterized protein</fullName>
    </submittedName>
</protein>
<evidence type="ECO:0000313" key="1">
    <source>
        <dbReference type="EMBL" id="GCL37145.1"/>
    </source>
</evidence>
<organism evidence="1 2">
    <name type="scientific">Sphaerospermopsis reniformis</name>
    <dbReference type="NCBI Taxonomy" id="531300"/>
    <lineage>
        <taxon>Bacteria</taxon>
        <taxon>Bacillati</taxon>
        <taxon>Cyanobacteriota</taxon>
        <taxon>Cyanophyceae</taxon>
        <taxon>Nostocales</taxon>
        <taxon>Aphanizomenonaceae</taxon>
        <taxon>Sphaerospermopsis</taxon>
    </lineage>
</organism>
<dbReference type="Proteomes" id="UP000300142">
    <property type="component" value="Unassembled WGS sequence"/>
</dbReference>
<reference evidence="2" key="1">
    <citation type="submission" date="2019-02" db="EMBL/GenBank/DDBJ databases">
        <title>Draft genome sequence of Sphaerospermopsis reniformis NIES-1949.</title>
        <authorList>
            <person name="Yamaguchi H."/>
            <person name="Suzuki S."/>
            <person name="Kawachi M."/>
        </authorList>
    </citation>
    <scope>NUCLEOTIDE SEQUENCE [LARGE SCALE GENOMIC DNA]</scope>
    <source>
        <strain evidence="2">NIES-1949</strain>
    </source>
</reference>
<evidence type="ECO:0000313" key="2">
    <source>
        <dbReference type="Proteomes" id="UP000300142"/>
    </source>
</evidence>
<proteinExistence type="predicted"/>
<name>A0A479ZWY8_9CYAN</name>
<gene>
    <name evidence="1" type="ORF">SR1949_22520</name>
</gene>
<keyword evidence="2" id="KW-1185">Reference proteome</keyword>
<comment type="caution">
    <text evidence="1">The sequence shown here is derived from an EMBL/GenBank/DDBJ whole genome shotgun (WGS) entry which is preliminary data.</text>
</comment>
<dbReference type="AlphaFoldDB" id="A0A479ZWY8"/>
<dbReference type="EMBL" id="BJCE01000064">
    <property type="protein sequence ID" value="GCL37145.1"/>
    <property type="molecule type" value="Genomic_DNA"/>
</dbReference>
<sequence length="57" mass="6863">MLLYFVFVKYQHLLINHIEFYSVIFSRLGTCTIDNLKFYIQFAKIQPLTWTFIALIS</sequence>
<accession>A0A479ZWY8</accession>